<evidence type="ECO:0000313" key="4">
    <source>
        <dbReference type="Proteomes" id="UP000751190"/>
    </source>
</evidence>
<organism evidence="3 4">
    <name type="scientific">Diacronema lutheri</name>
    <name type="common">Unicellular marine alga</name>
    <name type="synonym">Monochrysis lutheri</name>
    <dbReference type="NCBI Taxonomy" id="2081491"/>
    <lineage>
        <taxon>Eukaryota</taxon>
        <taxon>Haptista</taxon>
        <taxon>Haptophyta</taxon>
        <taxon>Pavlovophyceae</taxon>
        <taxon>Pavlovales</taxon>
        <taxon>Pavlovaceae</taxon>
        <taxon>Diacronema</taxon>
    </lineage>
</organism>
<name>A0A8J5XFV5_DIALT</name>
<accession>A0A8J5XFV5</accession>
<evidence type="ECO:0000256" key="2">
    <source>
        <dbReference type="SAM" id="SignalP"/>
    </source>
</evidence>
<keyword evidence="2" id="KW-0732">Signal</keyword>
<evidence type="ECO:0000313" key="3">
    <source>
        <dbReference type="EMBL" id="KAG8459994.1"/>
    </source>
</evidence>
<dbReference type="Proteomes" id="UP000751190">
    <property type="component" value="Unassembled WGS sequence"/>
</dbReference>
<evidence type="ECO:0000256" key="1">
    <source>
        <dbReference type="SAM" id="MobiDB-lite"/>
    </source>
</evidence>
<sequence length="507" mass="54047">MAAGWVIVFLGADPSCGQLPPAVALLTGFVRASARDISALRRTTALLAQNVLEPLDADVVAMLETDSCAGAHVSSPGCTVEGLEAQLERNLVAAFGHRLRALGLVEAAGPRATTRAPTTERGPDGLLRAWIAPAARTSHSARTFDRRGKGAIAQWHKLREAWRLMETLEGTMGARAADAHGDVRAGLARSSARQYGLVIKLRPDLAPTNPMLVCALRDGLLPGSPPLVHAMTDWLFWGRRDAMRVAAAVWDGLPYFETRRDGAALPGEEALGAPRDKALRRPVAVRVLLRSLLSLPAAAFERWLAYHKIESLPVPDMGKFRETYFVPAKHVSNLLEVRAAMEANLAAALAAGWEWIDPEAAASRPGQPALRFLISAESGRPPRGIFITEQDFIFWLVAHNVTACDMGAGVRGFLSKKGRRVARPTVDDCLNPPPIPWAGTPDAGERGAAALAMPLGSANARRLAASVHAVGLAGSNLRADGAASAVRPGTSGGRITRQEEGRRSQTS</sequence>
<feature type="region of interest" description="Disordered" evidence="1">
    <location>
        <begin position="480"/>
        <end position="507"/>
    </location>
</feature>
<protein>
    <submittedName>
        <fullName evidence="3">Uncharacterized protein</fullName>
    </submittedName>
</protein>
<feature type="compositionally biased region" description="Basic and acidic residues" evidence="1">
    <location>
        <begin position="496"/>
        <end position="507"/>
    </location>
</feature>
<proteinExistence type="predicted"/>
<reference evidence="3" key="1">
    <citation type="submission" date="2021-05" db="EMBL/GenBank/DDBJ databases">
        <title>The genome of the haptophyte Pavlova lutheri (Diacronema luteri, Pavlovales) - a model for lipid biosynthesis in eukaryotic algae.</title>
        <authorList>
            <person name="Hulatt C.J."/>
            <person name="Posewitz M.C."/>
        </authorList>
    </citation>
    <scope>NUCLEOTIDE SEQUENCE</scope>
    <source>
        <strain evidence="3">NIVA-4/92</strain>
    </source>
</reference>
<dbReference type="EMBL" id="JAGTXO010000036">
    <property type="protein sequence ID" value="KAG8459994.1"/>
    <property type="molecule type" value="Genomic_DNA"/>
</dbReference>
<keyword evidence="4" id="KW-1185">Reference proteome</keyword>
<gene>
    <name evidence="3" type="ORF">KFE25_011043</name>
</gene>
<comment type="caution">
    <text evidence="3">The sequence shown here is derived from an EMBL/GenBank/DDBJ whole genome shotgun (WGS) entry which is preliminary data.</text>
</comment>
<feature type="signal peptide" evidence="2">
    <location>
        <begin position="1"/>
        <end position="17"/>
    </location>
</feature>
<feature type="chain" id="PRO_5035267406" evidence="2">
    <location>
        <begin position="18"/>
        <end position="507"/>
    </location>
</feature>
<dbReference type="AlphaFoldDB" id="A0A8J5XFV5"/>